<comment type="domain">
    <text evidence="8">The EXKPK motif is conserved in inositol-pentakisphosphate 2-kinases of both family 1 and 2.</text>
</comment>
<keyword evidence="4 8" id="KW-0808">Transferase</keyword>
<accession>A0A0D0BR81</accession>
<name>A0A0D0BR81_9AGAR</name>
<comment type="function">
    <text evidence="8">Phosphorylates Ins(1,3,4,5,6)P5 at position 2 to form Ins(1,2,3,4,5,6)P6 (InsP6 or phytate).</text>
</comment>
<reference evidence="9 10" key="1">
    <citation type="submission" date="2014-04" db="EMBL/GenBank/DDBJ databases">
        <title>Evolutionary Origins and Diversification of the Mycorrhizal Mutualists.</title>
        <authorList>
            <consortium name="DOE Joint Genome Institute"/>
            <consortium name="Mycorrhizal Genomics Consortium"/>
            <person name="Kohler A."/>
            <person name="Kuo A."/>
            <person name="Nagy L.G."/>
            <person name="Floudas D."/>
            <person name="Copeland A."/>
            <person name="Barry K.W."/>
            <person name="Cichocki N."/>
            <person name="Veneault-Fourrey C."/>
            <person name="LaButti K."/>
            <person name="Lindquist E.A."/>
            <person name="Lipzen A."/>
            <person name="Lundell T."/>
            <person name="Morin E."/>
            <person name="Murat C."/>
            <person name="Riley R."/>
            <person name="Ohm R."/>
            <person name="Sun H."/>
            <person name="Tunlid A."/>
            <person name="Henrissat B."/>
            <person name="Grigoriev I.V."/>
            <person name="Hibbett D.S."/>
            <person name="Martin F."/>
        </authorList>
    </citation>
    <scope>NUCLEOTIDE SEQUENCE [LARGE SCALE GENOMIC DNA]</scope>
    <source>
        <strain evidence="9 10">FD-317 M1</strain>
    </source>
</reference>
<dbReference type="HOGENOM" id="CLU_033188_1_0_1"/>
<dbReference type="InterPro" id="IPR009286">
    <property type="entry name" value="Ins_P5_2-kin"/>
</dbReference>
<comment type="catalytic activity">
    <reaction evidence="1 8">
        <text>1D-myo-inositol 1,3,4,5,6-pentakisphosphate + ATP = 1D-myo-inositol hexakisphosphate + ADP + H(+)</text>
        <dbReference type="Rhea" id="RHEA:20313"/>
        <dbReference type="ChEBI" id="CHEBI:15378"/>
        <dbReference type="ChEBI" id="CHEBI:30616"/>
        <dbReference type="ChEBI" id="CHEBI:57733"/>
        <dbReference type="ChEBI" id="CHEBI:58130"/>
        <dbReference type="ChEBI" id="CHEBI:456216"/>
        <dbReference type="EC" id="2.7.1.158"/>
    </reaction>
</comment>
<keyword evidence="6 8" id="KW-0418">Kinase</keyword>
<sequence>MSFSTDISANTRPDDWNYLSEGASTAVFTYSGSESQFQDKVLRVRKDDGTTAQDETASLLFQEEIVPRLIPEKHLVTAEPVFVSKAWLQTLSIICAALRPAWRKDNIDLSRNQALLVPNLVASPVSVEIKPKWSFLKGKSPQTCRYCMHALTRGWITSYCPLDLFSSSSERVAKAIYGLYDAWAGGAATQNNFRLFVGGEKVPPNNLFSALQKHGILPPAVSESGIRDIFVETLQTSLLNFEFSTLLKTLKQLQWTLDGSGIEGLAMVWEEVHSQSYSPVKPSFGKGFPQPTPADWQAFVTEYLEGEHGVQRKRTGAEKLRYHILSYLLSATFKDCSIIIMLPGLLDKTSPESSFPSRITLVDLDPKPIERLQKWLDQNREILQDYDGLVSRETKRKICVDDWEE</sequence>
<dbReference type="Pfam" id="PF06090">
    <property type="entry name" value="Ins_P5_2-kin"/>
    <property type="match status" value="1"/>
</dbReference>
<dbReference type="GO" id="GO:0005524">
    <property type="term" value="F:ATP binding"/>
    <property type="evidence" value="ECO:0007669"/>
    <property type="project" value="UniProtKB-KW"/>
</dbReference>
<evidence type="ECO:0000256" key="5">
    <source>
        <dbReference type="ARBA" id="ARBA00022741"/>
    </source>
</evidence>
<dbReference type="EMBL" id="KN834789">
    <property type="protein sequence ID" value="KIK57726.1"/>
    <property type="molecule type" value="Genomic_DNA"/>
</dbReference>
<dbReference type="PANTHER" id="PTHR14456:SF2">
    <property type="entry name" value="INOSITOL-PENTAKISPHOSPHATE 2-KINASE"/>
    <property type="match status" value="1"/>
</dbReference>
<keyword evidence="10" id="KW-1185">Reference proteome</keyword>
<evidence type="ECO:0000256" key="8">
    <source>
        <dbReference type="RuleBase" id="RU364126"/>
    </source>
</evidence>
<evidence type="ECO:0000256" key="6">
    <source>
        <dbReference type="ARBA" id="ARBA00022777"/>
    </source>
</evidence>
<dbReference type="Proteomes" id="UP000053593">
    <property type="component" value="Unassembled WGS sequence"/>
</dbReference>
<evidence type="ECO:0000313" key="10">
    <source>
        <dbReference type="Proteomes" id="UP000053593"/>
    </source>
</evidence>
<organism evidence="9 10">
    <name type="scientific">Collybiopsis luxurians FD-317 M1</name>
    <dbReference type="NCBI Taxonomy" id="944289"/>
    <lineage>
        <taxon>Eukaryota</taxon>
        <taxon>Fungi</taxon>
        <taxon>Dikarya</taxon>
        <taxon>Basidiomycota</taxon>
        <taxon>Agaricomycotina</taxon>
        <taxon>Agaricomycetes</taxon>
        <taxon>Agaricomycetidae</taxon>
        <taxon>Agaricales</taxon>
        <taxon>Marasmiineae</taxon>
        <taxon>Omphalotaceae</taxon>
        <taxon>Collybiopsis</taxon>
        <taxon>Collybiopsis luxurians</taxon>
    </lineage>
</organism>
<dbReference type="EC" id="2.7.1.158" evidence="2 8"/>
<evidence type="ECO:0000256" key="7">
    <source>
        <dbReference type="ARBA" id="ARBA00022840"/>
    </source>
</evidence>
<dbReference type="GO" id="GO:0005634">
    <property type="term" value="C:nucleus"/>
    <property type="evidence" value="ECO:0007669"/>
    <property type="project" value="TreeGrafter"/>
</dbReference>
<dbReference type="OrthoDB" id="272370at2759"/>
<dbReference type="InterPro" id="IPR043001">
    <property type="entry name" value="IP5_2-K_N_lobe"/>
</dbReference>
<evidence type="ECO:0000256" key="4">
    <source>
        <dbReference type="ARBA" id="ARBA00022679"/>
    </source>
</evidence>
<proteinExistence type="predicted"/>
<dbReference type="PANTHER" id="PTHR14456">
    <property type="entry name" value="INOSITOL POLYPHOSPHATE KINASE 1"/>
    <property type="match status" value="1"/>
</dbReference>
<dbReference type="GO" id="GO:0032958">
    <property type="term" value="P:inositol phosphate biosynthetic process"/>
    <property type="evidence" value="ECO:0007669"/>
    <property type="project" value="TreeGrafter"/>
</dbReference>
<evidence type="ECO:0000256" key="3">
    <source>
        <dbReference type="ARBA" id="ARBA00014846"/>
    </source>
</evidence>
<dbReference type="GO" id="GO:0035299">
    <property type="term" value="F:inositol-1,3,4,5,6-pentakisphosphate 2-kinase activity"/>
    <property type="evidence" value="ECO:0007669"/>
    <property type="project" value="UniProtKB-EC"/>
</dbReference>
<protein>
    <recommendedName>
        <fullName evidence="3 8">Inositol-pentakisphosphate 2-kinase</fullName>
        <ecNumber evidence="2 8">2.7.1.158</ecNumber>
    </recommendedName>
</protein>
<keyword evidence="5 8" id="KW-0547">Nucleotide-binding</keyword>
<evidence type="ECO:0000313" key="9">
    <source>
        <dbReference type="EMBL" id="KIK57726.1"/>
    </source>
</evidence>
<gene>
    <name evidence="9" type="ORF">GYMLUDRAFT_262897</name>
</gene>
<dbReference type="AlphaFoldDB" id="A0A0D0BR81"/>
<keyword evidence="7 8" id="KW-0067">ATP-binding</keyword>
<evidence type="ECO:0000256" key="2">
    <source>
        <dbReference type="ARBA" id="ARBA00012023"/>
    </source>
</evidence>
<dbReference type="Gene3D" id="3.30.200.110">
    <property type="entry name" value="Inositol-pentakisphosphate 2-kinase, N-lobe"/>
    <property type="match status" value="2"/>
</dbReference>
<evidence type="ECO:0000256" key="1">
    <source>
        <dbReference type="ARBA" id="ARBA00001774"/>
    </source>
</evidence>